<evidence type="ECO:0000313" key="2">
    <source>
        <dbReference type="EMBL" id="RXI00681.1"/>
    </source>
</evidence>
<name>A0A498JZB7_MALDO</name>
<gene>
    <name evidence="2" type="ORF">DVH24_000915</name>
</gene>
<comment type="caution">
    <text evidence="2">The sequence shown here is derived from an EMBL/GenBank/DDBJ whole genome shotgun (WGS) entry which is preliminary data.</text>
</comment>
<accession>A0A498JZB7</accession>
<evidence type="ECO:0000256" key="1">
    <source>
        <dbReference type="SAM" id="MobiDB-lite"/>
    </source>
</evidence>
<sequence length="82" mass="8868">MQEEEETPENEAAVAMGHTPTSGRPGAVWLHWVWALMSSRKGCAGNFFTKPFKAFAVTSLYVGSVATVGVVEFGYNHTSGFV</sequence>
<protein>
    <submittedName>
        <fullName evidence="2">Uncharacterized protein</fullName>
    </submittedName>
</protein>
<feature type="region of interest" description="Disordered" evidence="1">
    <location>
        <begin position="1"/>
        <end position="20"/>
    </location>
</feature>
<dbReference type="EMBL" id="RDQH01000330">
    <property type="protein sequence ID" value="RXI00681.1"/>
    <property type="molecule type" value="Genomic_DNA"/>
</dbReference>
<keyword evidence="3" id="KW-1185">Reference proteome</keyword>
<organism evidence="2 3">
    <name type="scientific">Malus domestica</name>
    <name type="common">Apple</name>
    <name type="synonym">Pyrus malus</name>
    <dbReference type="NCBI Taxonomy" id="3750"/>
    <lineage>
        <taxon>Eukaryota</taxon>
        <taxon>Viridiplantae</taxon>
        <taxon>Streptophyta</taxon>
        <taxon>Embryophyta</taxon>
        <taxon>Tracheophyta</taxon>
        <taxon>Spermatophyta</taxon>
        <taxon>Magnoliopsida</taxon>
        <taxon>eudicotyledons</taxon>
        <taxon>Gunneridae</taxon>
        <taxon>Pentapetalae</taxon>
        <taxon>rosids</taxon>
        <taxon>fabids</taxon>
        <taxon>Rosales</taxon>
        <taxon>Rosaceae</taxon>
        <taxon>Amygdaloideae</taxon>
        <taxon>Maleae</taxon>
        <taxon>Malus</taxon>
    </lineage>
</organism>
<dbReference type="Proteomes" id="UP000290289">
    <property type="component" value="Chromosome 4"/>
</dbReference>
<dbReference type="AlphaFoldDB" id="A0A498JZB7"/>
<evidence type="ECO:0000313" key="3">
    <source>
        <dbReference type="Proteomes" id="UP000290289"/>
    </source>
</evidence>
<proteinExistence type="predicted"/>
<reference evidence="2 3" key="1">
    <citation type="submission" date="2018-10" db="EMBL/GenBank/DDBJ databases">
        <title>A high-quality apple genome assembly.</title>
        <authorList>
            <person name="Hu J."/>
        </authorList>
    </citation>
    <scope>NUCLEOTIDE SEQUENCE [LARGE SCALE GENOMIC DNA]</scope>
    <source>
        <strain evidence="3">cv. HFTH1</strain>
        <tissue evidence="2">Young leaf</tissue>
    </source>
</reference>